<accession>A0AAE1K1R8</accession>
<feature type="transmembrane region" description="Helical" evidence="6">
    <location>
        <begin position="211"/>
        <end position="232"/>
    </location>
</feature>
<dbReference type="AlphaFoldDB" id="A0AAE1K1R8"/>
<evidence type="ECO:0000313" key="8">
    <source>
        <dbReference type="Proteomes" id="UP001293593"/>
    </source>
</evidence>
<reference evidence="7" key="1">
    <citation type="submission" date="2023-10" db="EMBL/GenBank/DDBJ databases">
        <title>Chromosome-level genome of the transformable northern wattle, Acacia crassicarpa.</title>
        <authorList>
            <person name="Massaro I."/>
            <person name="Sinha N.R."/>
            <person name="Poethig S."/>
            <person name="Leichty A.R."/>
        </authorList>
    </citation>
    <scope>NUCLEOTIDE SEQUENCE</scope>
    <source>
        <strain evidence="7">Acra3RX</strain>
        <tissue evidence="7">Leaf</tissue>
    </source>
</reference>
<feature type="transmembrane region" description="Helical" evidence="6">
    <location>
        <begin position="497"/>
        <end position="514"/>
    </location>
</feature>
<evidence type="ECO:0000256" key="5">
    <source>
        <dbReference type="ARBA" id="ARBA00023136"/>
    </source>
</evidence>
<dbReference type="CDD" id="cd17416">
    <property type="entry name" value="MFS_NPF1_2"/>
    <property type="match status" value="1"/>
</dbReference>
<feature type="transmembrane region" description="Helical" evidence="6">
    <location>
        <begin position="94"/>
        <end position="116"/>
    </location>
</feature>
<proteinExistence type="inferred from homology"/>
<feature type="transmembrane region" description="Helical" evidence="6">
    <location>
        <begin position="185"/>
        <end position="204"/>
    </location>
</feature>
<evidence type="ECO:0000313" key="7">
    <source>
        <dbReference type="EMBL" id="KAK4263389.1"/>
    </source>
</evidence>
<organism evidence="7 8">
    <name type="scientific">Acacia crassicarpa</name>
    <name type="common">northern wattle</name>
    <dbReference type="NCBI Taxonomy" id="499986"/>
    <lineage>
        <taxon>Eukaryota</taxon>
        <taxon>Viridiplantae</taxon>
        <taxon>Streptophyta</taxon>
        <taxon>Embryophyta</taxon>
        <taxon>Tracheophyta</taxon>
        <taxon>Spermatophyta</taxon>
        <taxon>Magnoliopsida</taxon>
        <taxon>eudicotyledons</taxon>
        <taxon>Gunneridae</taxon>
        <taxon>Pentapetalae</taxon>
        <taxon>rosids</taxon>
        <taxon>fabids</taxon>
        <taxon>Fabales</taxon>
        <taxon>Fabaceae</taxon>
        <taxon>Caesalpinioideae</taxon>
        <taxon>mimosoid clade</taxon>
        <taxon>Acacieae</taxon>
        <taxon>Acacia</taxon>
    </lineage>
</organism>
<evidence type="ECO:0000256" key="6">
    <source>
        <dbReference type="SAM" id="Phobius"/>
    </source>
</evidence>
<dbReference type="InterPro" id="IPR000109">
    <property type="entry name" value="POT_fam"/>
</dbReference>
<evidence type="ECO:0000256" key="4">
    <source>
        <dbReference type="ARBA" id="ARBA00022989"/>
    </source>
</evidence>
<keyword evidence="8" id="KW-1185">Reference proteome</keyword>
<evidence type="ECO:0008006" key="9">
    <source>
        <dbReference type="Google" id="ProtNLM"/>
    </source>
</evidence>
<comment type="caution">
    <text evidence="7">The sequence shown here is derived from an EMBL/GenBank/DDBJ whole genome shotgun (WGS) entry which is preliminary data.</text>
</comment>
<dbReference type="GO" id="GO:0016020">
    <property type="term" value="C:membrane"/>
    <property type="evidence" value="ECO:0007669"/>
    <property type="project" value="UniProtKB-SubCell"/>
</dbReference>
<keyword evidence="4 6" id="KW-1133">Transmembrane helix</keyword>
<feature type="transmembrane region" description="Helical" evidence="6">
    <location>
        <begin position="534"/>
        <end position="554"/>
    </location>
</feature>
<feature type="transmembrane region" description="Helical" evidence="6">
    <location>
        <begin position="374"/>
        <end position="393"/>
    </location>
</feature>
<feature type="transmembrane region" description="Helical" evidence="6">
    <location>
        <begin position="339"/>
        <end position="362"/>
    </location>
</feature>
<keyword evidence="5 6" id="KW-0472">Membrane</keyword>
<dbReference type="GO" id="GO:0022857">
    <property type="term" value="F:transmembrane transporter activity"/>
    <property type="evidence" value="ECO:0007669"/>
    <property type="project" value="InterPro"/>
</dbReference>
<evidence type="ECO:0000256" key="1">
    <source>
        <dbReference type="ARBA" id="ARBA00004141"/>
    </source>
</evidence>
<comment type="similarity">
    <text evidence="2">Belongs to the major facilitator superfamily. Proton-dependent oligopeptide transporter (POT/PTR) (TC 2.A.17) family.</text>
</comment>
<gene>
    <name evidence="7" type="ORF">QN277_028807</name>
</gene>
<protein>
    <recommendedName>
        <fullName evidence="9">Nitrate transporter</fullName>
    </recommendedName>
</protein>
<feature type="transmembrane region" description="Helical" evidence="6">
    <location>
        <begin position="64"/>
        <end position="82"/>
    </location>
</feature>
<feature type="transmembrane region" description="Helical" evidence="6">
    <location>
        <begin position="455"/>
        <end position="476"/>
    </location>
</feature>
<evidence type="ECO:0000256" key="2">
    <source>
        <dbReference type="ARBA" id="ARBA00005982"/>
    </source>
</evidence>
<dbReference type="PANTHER" id="PTHR11654">
    <property type="entry name" value="OLIGOPEPTIDE TRANSPORTER-RELATED"/>
    <property type="match status" value="1"/>
</dbReference>
<dbReference type="EMBL" id="JAWXYG010000009">
    <property type="protein sequence ID" value="KAK4263389.1"/>
    <property type="molecule type" value="Genomic_DNA"/>
</dbReference>
<sequence length="587" mass="65175">MADYEDKSNCVGKTQKKKPGGWKAMPYILGNEAFASLAANGMFANFLVYLTRELHIDTIFAGKILSIWYGLSNFGPLIGAFISDTYVGRFNTIAFASVPNLLGMMVVTLTAWLPKLHPPPCTPLQLVHNQCEKPKKIHLLVLLLGFLLMSVGSSGIKPCSVPFGVDQFDLTTIEGRRGIVSFFNWSYTITSLVFLVTQTVVIYVQDSVSWSLGFGIPTMCMFLALVMFFVGTRVYVHVEPQGSILSGVVQVLVAAYRKRKAEIPSCGEEDDGSAFYDPPLKESGLMIKLPMTNQFRVLNKAALIMEGELNPDGSKANPWRLASIQQVEEAKCLARILPIWTTGFLTLTAIIHLGIFTVLQALQMDRHLGPRFQIPAGSFSVFSFLTIVLWVPLYDRIIVPALRKTTHHEGGITLLQRMGIGLVFCVVSMVVAGFVEKARRNSTNSNPNPLGIAPMSAMWLAMPLILMGFCEAFNAIGMVEFFNRQCPEHMRSISNSLLNCSWGVASYLSTFIITVVSRRTSWLMNDLNVGRLEFFYYLIAGLGVLNLGFFFFIAQRYQYTNFKVQDDNHDGYANNGDVELATTKASV</sequence>
<name>A0AAE1K1R8_9FABA</name>
<dbReference type="Gene3D" id="1.20.1250.20">
    <property type="entry name" value="MFS general substrate transporter like domains"/>
    <property type="match status" value="1"/>
</dbReference>
<dbReference type="SUPFAM" id="SSF103473">
    <property type="entry name" value="MFS general substrate transporter"/>
    <property type="match status" value="1"/>
</dbReference>
<keyword evidence="3 6" id="KW-0812">Transmembrane</keyword>
<evidence type="ECO:0000256" key="3">
    <source>
        <dbReference type="ARBA" id="ARBA00022692"/>
    </source>
</evidence>
<dbReference type="InterPro" id="IPR036259">
    <property type="entry name" value="MFS_trans_sf"/>
</dbReference>
<dbReference type="Proteomes" id="UP001293593">
    <property type="component" value="Unassembled WGS sequence"/>
</dbReference>
<comment type="subcellular location">
    <subcellularLocation>
        <location evidence="1">Membrane</location>
        <topology evidence="1">Multi-pass membrane protein</topology>
    </subcellularLocation>
</comment>
<feature type="transmembrane region" description="Helical" evidence="6">
    <location>
        <begin position="414"/>
        <end position="435"/>
    </location>
</feature>
<dbReference type="Pfam" id="PF00854">
    <property type="entry name" value="PTR2"/>
    <property type="match status" value="1"/>
</dbReference>
<feature type="transmembrane region" description="Helical" evidence="6">
    <location>
        <begin position="137"/>
        <end position="156"/>
    </location>
</feature>
<feature type="transmembrane region" description="Helical" evidence="6">
    <location>
        <begin position="33"/>
        <end position="52"/>
    </location>
</feature>